<proteinExistence type="predicted"/>
<dbReference type="AlphaFoldDB" id="E9D9U5"/>
<protein>
    <submittedName>
        <fullName evidence="2">Uncharacterized protein</fullName>
    </submittedName>
</protein>
<keyword evidence="1" id="KW-1133">Transmembrane helix</keyword>
<name>E9D9U5_COCPS</name>
<organism evidence="3">
    <name type="scientific">Coccidioides posadasii (strain RMSCC 757 / Silveira)</name>
    <name type="common">Valley fever fungus</name>
    <dbReference type="NCBI Taxonomy" id="443226"/>
    <lineage>
        <taxon>Eukaryota</taxon>
        <taxon>Fungi</taxon>
        <taxon>Dikarya</taxon>
        <taxon>Ascomycota</taxon>
        <taxon>Pezizomycotina</taxon>
        <taxon>Eurotiomycetes</taxon>
        <taxon>Eurotiomycetidae</taxon>
        <taxon>Onygenales</taxon>
        <taxon>Onygenaceae</taxon>
        <taxon>Coccidioides</taxon>
    </lineage>
</organism>
<dbReference type="HOGENOM" id="CLU_2084641_0_0_1"/>
<accession>E9D9U5</accession>
<dbReference type="EMBL" id="GL636496">
    <property type="protein sequence ID" value="EFW16676.1"/>
    <property type="molecule type" value="Genomic_DNA"/>
</dbReference>
<dbReference type="VEuPathDB" id="FungiDB:CPSG_06635"/>
<feature type="transmembrane region" description="Helical" evidence="1">
    <location>
        <begin position="71"/>
        <end position="89"/>
    </location>
</feature>
<keyword evidence="1" id="KW-0812">Transmembrane</keyword>
<evidence type="ECO:0000313" key="3">
    <source>
        <dbReference type="Proteomes" id="UP000002497"/>
    </source>
</evidence>
<reference evidence="3" key="2">
    <citation type="submission" date="2010-03" db="EMBL/GenBank/DDBJ databases">
        <title>The genome sequence of Coccidioides posadasii strain Silveira.</title>
        <authorList>
            <consortium name="The Broad Institute Genome Sequencing Center for Infectious Disease"/>
            <person name="Neafsey D."/>
            <person name="Orbach M."/>
            <person name="Henn M.R."/>
            <person name="Cole G.T."/>
            <person name="Galgiani J."/>
            <person name="Gardner M.J."/>
            <person name="Kirkland T.N."/>
            <person name="Taylor J.W."/>
            <person name="Young S.K."/>
            <person name="Zeng Q."/>
            <person name="Koehrsen M."/>
            <person name="Alvarado L."/>
            <person name="Berlin A."/>
            <person name="Borenstein D."/>
            <person name="Chapman S.B."/>
            <person name="Chen Z."/>
            <person name="Engels R."/>
            <person name="Freedman E."/>
            <person name="Gellesch M."/>
            <person name="Goldberg J."/>
            <person name="Griggs A."/>
            <person name="Gujja S."/>
            <person name="Heilman E."/>
            <person name="Heiman D."/>
            <person name="Howarth C."/>
            <person name="Jen D."/>
            <person name="Larson L."/>
            <person name="Mehta T."/>
            <person name="Neiman D."/>
            <person name="Park D."/>
            <person name="Pearson M."/>
            <person name="Richards J."/>
            <person name="Roberts A."/>
            <person name="Saif S."/>
            <person name="Shea T."/>
            <person name="Shenoy N."/>
            <person name="Sisk P."/>
            <person name="Stolte C."/>
            <person name="Sykes S."/>
            <person name="Walk T."/>
            <person name="White J."/>
            <person name="Yandava C."/>
            <person name="Haas B."/>
            <person name="Nusbaum C."/>
            <person name="Birren B."/>
        </authorList>
    </citation>
    <scope>NUCLEOTIDE SEQUENCE [LARGE SCALE GENOMIC DNA]</scope>
    <source>
        <strain evidence="3">RMSCC 757 / Silveira</strain>
    </source>
</reference>
<evidence type="ECO:0000256" key="1">
    <source>
        <dbReference type="SAM" id="Phobius"/>
    </source>
</evidence>
<dbReference type="Proteomes" id="UP000002497">
    <property type="component" value="Unassembled WGS sequence"/>
</dbReference>
<evidence type="ECO:0000313" key="2">
    <source>
        <dbReference type="EMBL" id="EFW16676.1"/>
    </source>
</evidence>
<reference evidence="3" key="1">
    <citation type="journal article" date="2010" name="Genome Res.">
        <title>Population genomic sequencing of Coccidioides fungi reveals recent hybridization and transposon control.</title>
        <authorList>
            <person name="Neafsey D.E."/>
            <person name="Barker B.M."/>
            <person name="Sharpton T.J."/>
            <person name="Stajich J.E."/>
            <person name="Park D.J."/>
            <person name="Whiston E."/>
            <person name="Hung C.-Y."/>
            <person name="McMahan C."/>
            <person name="White J."/>
            <person name="Sykes S."/>
            <person name="Heiman D."/>
            <person name="Young S."/>
            <person name="Zeng Q."/>
            <person name="Abouelleil A."/>
            <person name="Aftuck L."/>
            <person name="Bessette D."/>
            <person name="Brown A."/>
            <person name="FitzGerald M."/>
            <person name="Lui A."/>
            <person name="Macdonald J.P."/>
            <person name="Priest M."/>
            <person name="Orbach M.J."/>
            <person name="Galgiani J.N."/>
            <person name="Kirkland T.N."/>
            <person name="Cole G.T."/>
            <person name="Birren B.W."/>
            <person name="Henn M.R."/>
            <person name="Taylor J.W."/>
            <person name="Rounsley S.D."/>
        </authorList>
    </citation>
    <scope>NUCLEOTIDE SEQUENCE [LARGE SCALE GENOMIC DNA]</scope>
    <source>
        <strain evidence="3">RMSCC 757 / Silveira</strain>
    </source>
</reference>
<keyword evidence="3" id="KW-1185">Reference proteome</keyword>
<keyword evidence="1" id="KW-0472">Membrane</keyword>
<gene>
    <name evidence="2" type="ORF">CPSG_06635</name>
</gene>
<sequence length="117" mass="12892">MQKIVSLSIFGQNYCSSISAFFSVQFPCAPFSSAGSFFHCAIPVNRCRRPTFRALNKRYPKLKIYSTTMKFTLALISLLAAATMAVPVTRKRGDTQPVMTNGSKEIVPFDSEGVVTV</sequence>